<organism evidence="1">
    <name type="scientific">Chromera velia CCMP2878</name>
    <dbReference type="NCBI Taxonomy" id="1169474"/>
    <lineage>
        <taxon>Eukaryota</taxon>
        <taxon>Sar</taxon>
        <taxon>Alveolata</taxon>
        <taxon>Colpodellida</taxon>
        <taxon>Chromeraceae</taxon>
        <taxon>Chromera</taxon>
    </lineage>
</organism>
<proteinExistence type="predicted"/>
<dbReference type="AlphaFoldDB" id="A0A0G4HKQ6"/>
<evidence type="ECO:0000313" key="1">
    <source>
        <dbReference type="EMBL" id="CEM44679.1"/>
    </source>
</evidence>
<gene>
    <name evidence="1" type="ORF">Cvel_7249</name>
</gene>
<accession>A0A0G4HKQ6</accession>
<reference evidence="1" key="1">
    <citation type="submission" date="2014-11" db="EMBL/GenBank/DDBJ databases">
        <authorList>
            <person name="Otto D Thomas"/>
            <person name="Naeem Raeece"/>
        </authorList>
    </citation>
    <scope>NUCLEOTIDE SEQUENCE</scope>
</reference>
<protein>
    <submittedName>
        <fullName evidence="1">Uncharacterized protein</fullName>
    </submittedName>
</protein>
<name>A0A0G4HKQ6_9ALVE</name>
<sequence length="122" mass="13820">MAHYKRFLEAERPEKVYFNESGWQNMVRLTSVLAQRAAKAEDKLKDSSASSLGRSLKRIREKRMSDALKLLELYAQTTRWCELRGEITEESTRISQKLSVLLEAHQGGGIPAPRSDPASPLC</sequence>
<dbReference type="VEuPathDB" id="CryptoDB:Cvel_7249"/>
<dbReference type="EMBL" id="CDMZ01002989">
    <property type="protein sequence ID" value="CEM44679.1"/>
    <property type="molecule type" value="Genomic_DNA"/>
</dbReference>